<accession>A0ABR1DGU6</accession>
<dbReference type="EMBL" id="JAVFWL010000004">
    <property type="protein sequence ID" value="KAK6748676.1"/>
    <property type="molecule type" value="Genomic_DNA"/>
</dbReference>
<evidence type="ECO:0000313" key="1">
    <source>
        <dbReference type="EMBL" id="KAK6748676.1"/>
    </source>
</evidence>
<protein>
    <submittedName>
        <fullName evidence="1">Uncharacterized protein</fullName>
    </submittedName>
</protein>
<dbReference type="Proteomes" id="UP001303046">
    <property type="component" value="Unassembled WGS sequence"/>
</dbReference>
<keyword evidence="2" id="KW-1185">Reference proteome</keyword>
<sequence>MAQSFETRTRRLSPETLELIRKRGAARAIKNSSPSSQGFAVSREYQMPLFLTSVVVKKDFDSVETESVMEPFNNQGVFAQYTKLLRGERMPTEFDETCGWSSVESAKEDAHVKRMDLIMLNGSEVFECASYV</sequence>
<reference evidence="1 2" key="1">
    <citation type="submission" date="2023-08" db="EMBL/GenBank/DDBJ databases">
        <title>A Necator americanus chromosomal reference genome.</title>
        <authorList>
            <person name="Ilik V."/>
            <person name="Petrzelkova K.J."/>
            <person name="Pardy F."/>
            <person name="Fuh T."/>
            <person name="Niatou-Singa F.S."/>
            <person name="Gouil Q."/>
            <person name="Baker L."/>
            <person name="Ritchie M.E."/>
            <person name="Jex A.R."/>
            <person name="Gazzola D."/>
            <person name="Li H."/>
            <person name="Toshio Fujiwara R."/>
            <person name="Zhan B."/>
            <person name="Aroian R.V."/>
            <person name="Pafco B."/>
            <person name="Schwarz E.M."/>
        </authorList>
    </citation>
    <scope>NUCLEOTIDE SEQUENCE [LARGE SCALE GENOMIC DNA]</scope>
    <source>
        <strain evidence="1 2">Aroian</strain>
        <tissue evidence="1">Whole animal</tissue>
    </source>
</reference>
<gene>
    <name evidence="1" type="primary">Necator_chrIV.g14642</name>
    <name evidence="1" type="ORF">RB195_001347</name>
</gene>
<organism evidence="1 2">
    <name type="scientific">Necator americanus</name>
    <name type="common">Human hookworm</name>
    <dbReference type="NCBI Taxonomy" id="51031"/>
    <lineage>
        <taxon>Eukaryota</taxon>
        <taxon>Metazoa</taxon>
        <taxon>Ecdysozoa</taxon>
        <taxon>Nematoda</taxon>
        <taxon>Chromadorea</taxon>
        <taxon>Rhabditida</taxon>
        <taxon>Rhabditina</taxon>
        <taxon>Rhabditomorpha</taxon>
        <taxon>Strongyloidea</taxon>
        <taxon>Ancylostomatidae</taxon>
        <taxon>Bunostominae</taxon>
        <taxon>Necator</taxon>
    </lineage>
</organism>
<name>A0ABR1DGU6_NECAM</name>
<proteinExistence type="predicted"/>
<evidence type="ECO:0000313" key="2">
    <source>
        <dbReference type="Proteomes" id="UP001303046"/>
    </source>
</evidence>
<comment type="caution">
    <text evidence="1">The sequence shown here is derived from an EMBL/GenBank/DDBJ whole genome shotgun (WGS) entry which is preliminary data.</text>
</comment>